<proteinExistence type="predicted"/>
<evidence type="ECO:0000313" key="5">
    <source>
        <dbReference type="EMBL" id="CAI2383114.1"/>
    </source>
</evidence>
<sequence length="939" mass="109215">MPQRKNRSSTFDLSQRDDGETQQISSLFDYNYRNHSKRSIISPSAAKGNVPSYLFPDSMRKKGSALVPDFINQGGMMAKNPILDRPMPEAAIRSMYNNVMFPGSVIPDFMMNSKRVPLMESVDNISIIPPLPGQKYPSNPYYKVYKDNKRKARQGRKRGPRGPELPKEHLNQVLNNIKIPGYDFSSPQNDVEEIPDPSTSSYAQQLKRREIKKAEKKKRSEKEALEKAIANQWNPVCTTNFGERMVEYLRKRDFRDKKLKERDETHVRGRKKDFQDQLLQYADKELISNAMKQYQKKRSLEQKEEEQELDSEIYNSICTQNQVNIGAFAIIEQIKDQKKLTNPNWLYLEHKGPVYPLSHQTHNVNLKYNNATIIMDHMQEEVAILWVRMQFEYPDHVEIPDFRDSFAENFLKLFGNNFTDFKCFDFSDIKTFLLETEYKYCGNELVRNPSAIAAQYPESYNQEAIVNGERHLMDRNFIGQPIRLYLPKKSNKMNNQFGSIKYRDRPCTTVLNLSVDAPIPIPPGKGECWNSVISDPDLEWIIAFKDRNNNINSVSFSKKQTPGKELPCKKRQLEKFLSFRGKEGISKGIKANLCSKSQIKIYDSAYELSKSIKFIRSDYQKRIESRDKIECLCAICVYLIDNLDLKISDEKEKPIQGVMDITTTCLTFYPNCTIKLRLGPRYRCKTRIDQLVYKILKILVEERKFRTQQDPSLSKMIFEDLNVEILEQYLNLLLKDLRPQHFFIYNSSIKLQNLLSKYENVYGKKGTDSGGVFQNFSSQCSKMSVDTTRTEDCRGLVNKIVHLTRSTSKVIKISYNDHDIIKLDGIVEDLHEMYQRKRDLENDVDGESSNTCSQNSEIPNALELKETANKKLMELEENILYSPKNTQLIDSKYVYSIFDPRVIYSWLKREGVPPDRVLAPGYQSKNCWASEVPKNFQYF</sequence>
<dbReference type="InterPro" id="IPR013499">
    <property type="entry name" value="TopoI_euk"/>
</dbReference>
<dbReference type="Gene3D" id="1.10.10.41">
    <property type="entry name" value="Yeast DNA topoisomerase - domain 1"/>
    <property type="match status" value="1"/>
</dbReference>
<dbReference type="Pfam" id="PF01028">
    <property type="entry name" value="Topoisom_I"/>
    <property type="match status" value="1"/>
</dbReference>
<feature type="region of interest" description="Disordered" evidence="3">
    <location>
        <begin position="1"/>
        <end position="20"/>
    </location>
</feature>
<dbReference type="Gene3D" id="1.10.132.10">
    <property type="match status" value="1"/>
</dbReference>
<dbReference type="Pfam" id="PF14370">
    <property type="entry name" value="Topo_C_assoc"/>
    <property type="match status" value="1"/>
</dbReference>
<dbReference type="SMART" id="SM00435">
    <property type="entry name" value="TOPEUc"/>
    <property type="match status" value="1"/>
</dbReference>
<evidence type="ECO:0000313" key="6">
    <source>
        <dbReference type="Proteomes" id="UP001295684"/>
    </source>
</evidence>
<dbReference type="GO" id="GO:0006265">
    <property type="term" value="P:DNA topological change"/>
    <property type="evidence" value="ECO:0007669"/>
    <property type="project" value="InterPro"/>
</dbReference>
<dbReference type="PANTHER" id="PTHR10290:SF3">
    <property type="entry name" value="DNA TOPOISOMERASE 1"/>
    <property type="match status" value="1"/>
</dbReference>
<dbReference type="InterPro" id="IPR013500">
    <property type="entry name" value="TopoI_cat_euk"/>
</dbReference>
<feature type="coiled-coil region" evidence="2">
    <location>
        <begin position="823"/>
        <end position="878"/>
    </location>
</feature>
<dbReference type="Gene3D" id="3.90.15.10">
    <property type="entry name" value="Topoisomerase I, Chain A, domain 3"/>
    <property type="match status" value="1"/>
</dbReference>
<dbReference type="AlphaFoldDB" id="A0AAD1Y1Z3"/>
<dbReference type="Pfam" id="PF02919">
    <property type="entry name" value="Topoisom_I_N"/>
    <property type="match status" value="1"/>
</dbReference>
<dbReference type="SUPFAM" id="SSF56741">
    <property type="entry name" value="Eukaryotic DNA topoisomerase I, N-terminal DNA-binding fragment"/>
    <property type="match status" value="1"/>
</dbReference>
<dbReference type="PANTHER" id="PTHR10290">
    <property type="entry name" value="DNA TOPOISOMERASE I"/>
    <property type="match status" value="1"/>
</dbReference>
<dbReference type="PROSITE" id="PS52038">
    <property type="entry name" value="TOPO_IB_2"/>
    <property type="match status" value="1"/>
</dbReference>
<dbReference type="EMBL" id="CAMPGE010025350">
    <property type="protein sequence ID" value="CAI2383114.1"/>
    <property type="molecule type" value="Genomic_DNA"/>
</dbReference>
<keyword evidence="2" id="KW-0175">Coiled coil</keyword>
<gene>
    <name evidence="5" type="ORF">ECRASSUSDP1_LOCUS24605</name>
</gene>
<reference evidence="5" key="1">
    <citation type="submission" date="2023-07" db="EMBL/GenBank/DDBJ databases">
        <authorList>
            <consortium name="AG Swart"/>
            <person name="Singh M."/>
            <person name="Singh A."/>
            <person name="Seah K."/>
            <person name="Emmerich C."/>
        </authorList>
    </citation>
    <scope>NUCLEOTIDE SEQUENCE</scope>
    <source>
        <strain evidence="5">DP1</strain>
    </source>
</reference>
<dbReference type="GO" id="GO:0003677">
    <property type="term" value="F:DNA binding"/>
    <property type="evidence" value="ECO:0007669"/>
    <property type="project" value="UniProtKB-UniRule"/>
</dbReference>
<organism evidence="5 6">
    <name type="scientific">Euplotes crassus</name>
    <dbReference type="NCBI Taxonomy" id="5936"/>
    <lineage>
        <taxon>Eukaryota</taxon>
        <taxon>Sar</taxon>
        <taxon>Alveolata</taxon>
        <taxon>Ciliophora</taxon>
        <taxon>Intramacronucleata</taxon>
        <taxon>Spirotrichea</taxon>
        <taxon>Hypotrichia</taxon>
        <taxon>Euplotida</taxon>
        <taxon>Euplotidae</taxon>
        <taxon>Moneuplotes</taxon>
    </lineage>
</organism>
<evidence type="ECO:0000256" key="3">
    <source>
        <dbReference type="SAM" id="MobiDB-lite"/>
    </source>
</evidence>
<evidence type="ECO:0000259" key="4">
    <source>
        <dbReference type="SMART" id="SM00435"/>
    </source>
</evidence>
<dbReference type="SUPFAM" id="SSF56349">
    <property type="entry name" value="DNA breaking-rejoining enzymes"/>
    <property type="match status" value="1"/>
</dbReference>
<accession>A0AAD1Y1Z3</accession>
<protein>
    <recommendedName>
        <fullName evidence="4">DNA topoisomerase I eukaryotic-type domain-containing protein</fullName>
    </recommendedName>
</protein>
<dbReference type="InterPro" id="IPR051062">
    <property type="entry name" value="Topoisomerase_IB"/>
</dbReference>
<evidence type="ECO:0000256" key="2">
    <source>
        <dbReference type="SAM" id="Coils"/>
    </source>
</evidence>
<evidence type="ECO:0000256" key="1">
    <source>
        <dbReference type="PROSITE-ProRule" id="PRU01382"/>
    </source>
</evidence>
<dbReference type="InterPro" id="IPR008336">
    <property type="entry name" value="TopoI_DNA-bd_euk"/>
</dbReference>
<keyword evidence="6" id="KW-1185">Reference proteome</keyword>
<comment type="caution">
    <text evidence="1">Lacks conserved residue(s) required for the propagation of feature annotation.</text>
</comment>
<dbReference type="InterPro" id="IPR025834">
    <property type="entry name" value="TopoI_C_dom"/>
</dbReference>
<feature type="region of interest" description="Disordered" evidence="3">
    <location>
        <begin position="145"/>
        <end position="204"/>
    </location>
</feature>
<dbReference type="InterPro" id="IPR014727">
    <property type="entry name" value="TopoI_cat_a/b-sub_euk"/>
</dbReference>
<dbReference type="Proteomes" id="UP001295684">
    <property type="component" value="Unassembled WGS sequence"/>
</dbReference>
<dbReference type="InterPro" id="IPR013030">
    <property type="entry name" value="DNA_topo_DNA_db_N_dom2"/>
</dbReference>
<feature type="compositionally biased region" description="Basic residues" evidence="3">
    <location>
        <begin position="148"/>
        <end position="160"/>
    </location>
</feature>
<dbReference type="GO" id="GO:0005694">
    <property type="term" value="C:chromosome"/>
    <property type="evidence" value="ECO:0007669"/>
    <property type="project" value="InterPro"/>
</dbReference>
<dbReference type="InterPro" id="IPR011010">
    <property type="entry name" value="DNA_brk_join_enz"/>
</dbReference>
<name>A0AAD1Y1Z3_EUPCR</name>
<comment type="caution">
    <text evidence="5">The sequence shown here is derived from an EMBL/GenBank/DDBJ whole genome shotgun (WGS) entry which is preliminary data.</text>
</comment>
<dbReference type="InterPro" id="IPR036202">
    <property type="entry name" value="TopoI_DNA-bd_euk_N_sf"/>
</dbReference>
<dbReference type="InterPro" id="IPR013034">
    <property type="entry name" value="DNA_topo_DNA_db_N_dom1"/>
</dbReference>
<dbReference type="InterPro" id="IPR014711">
    <property type="entry name" value="TopoI_cat_a-hlx-sub_euk"/>
</dbReference>
<keyword evidence="1" id="KW-0238">DNA-binding</keyword>
<dbReference type="GO" id="GO:0003917">
    <property type="term" value="F:DNA topoisomerase type I (single strand cut, ATP-independent) activity"/>
    <property type="evidence" value="ECO:0007669"/>
    <property type="project" value="InterPro"/>
</dbReference>
<feature type="domain" description="DNA topoisomerase I eukaryotic-type" evidence="4">
    <location>
        <begin position="498"/>
        <end position="911"/>
    </location>
</feature>
<dbReference type="Gene3D" id="2.170.11.10">
    <property type="entry name" value="DNA Topoisomerase I, domain 2"/>
    <property type="match status" value="1"/>
</dbReference>